<sequence length="186" mass="20271">MPVRLRLQPSRYGLLGVTLTLHSDLAFSAKAISNAASQEVHPIYPTGFQEADRTRVRRGPPFSRPCSQRGHCASESNMLAGHASYQGLRLEARHLRLSIVPGQVIIRPFAGIFLPYLGIFAGIQRLPHAVHGVPTSPQAAGESGTGDLPRTFPSAGSTESHLLICLGKQYTRPDSKDRWRSPSRIA</sequence>
<evidence type="ECO:0000313" key="1">
    <source>
        <dbReference type="EMBL" id="KAF2273095.1"/>
    </source>
</evidence>
<dbReference type="EMBL" id="ML986513">
    <property type="protein sequence ID" value="KAF2273095.1"/>
    <property type="molecule type" value="Genomic_DNA"/>
</dbReference>
<keyword evidence="2" id="KW-1185">Reference proteome</keyword>
<gene>
    <name evidence="1" type="ORF">EI97DRAFT_189786</name>
</gene>
<evidence type="ECO:0000313" key="2">
    <source>
        <dbReference type="Proteomes" id="UP000800097"/>
    </source>
</evidence>
<dbReference type="GeneID" id="54546758"/>
<protein>
    <submittedName>
        <fullName evidence="1">Uncharacterized protein</fullName>
    </submittedName>
</protein>
<reference evidence="1" key="1">
    <citation type="journal article" date="2020" name="Stud. Mycol.">
        <title>101 Dothideomycetes genomes: a test case for predicting lifestyles and emergence of pathogens.</title>
        <authorList>
            <person name="Haridas S."/>
            <person name="Albert R."/>
            <person name="Binder M."/>
            <person name="Bloem J."/>
            <person name="Labutti K."/>
            <person name="Salamov A."/>
            <person name="Andreopoulos B."/>
            <person name="Baker S."/>
            <person name="Barry K."/>
            <person name="Bills G."/>
            <person name="Bluhm B."/>
            <person name="Cannon C."/>
            <person name="Castanera R."/>
            <person name="Culley D."/>
            <person name="Daum C."/>
            <person name="Ezra D."/>
            <person name="Gonzalez J."/>
            <person name="Henrissat B."/>
            <person name="Kuo A."/>
            <person name="Liang C."/>
            <person name="Lipzen A."/>
            <person name="Lutzoni F."/>
            <person name="Magnuson J."/>
            <person name="Mondo S."/>
            <person name="Nolan M."/>
            <person name="Ohm R."/>
            <person name="Pangilinan J."/>
            <person name="Park H.-J."/>
            <person name="Ramirez L."/>
            <person name="Alfaro M."/>
            <person name="Sun H."/>
            <person name="Tritt A."/>
            <person name="Yoshinaga Y."/>
            <person name="Zwiers L.-H."/>
            <person name="Turgeon B."/>
            <person name="Goodwin S."/>
            <person name="Spatafora J."/>
            <person name="Crous P."/>
            <person name="Grigoriev I."/>
        </authorList>
    </citation>
    <scope>NUCLEOTIDE SEQUENCE</scope>
    <source>
        <strain evidence="1">CBS 379.55</strain>
    </source>
</reference>
<proteinExistence type="predicted"/>
<accession>A0A6A6J9T5</accession>
<name>A0A6A6J9T5_WESOR</name>
<dbReference type="RefSeq" id="XP_033650634.1">
    <property type="nucleotide sequence ID" value="XM_033793583.1"/>
</dbReference>
<dbReference type="Proteomes" id="UP000800097">
    <property type="component" value="Unassembled WGS sequence"/>
</dbReference>
<dbReference type="AlphaFoldDB" id="A0A6A6J9T5"/>
<organism evidence="1 2">
    <name type="scientific">Westerdykella ornata</name>
    <dbReference type="NCBI Taxonomy" id="318751"/>
    <lineage>
        <taxon>Eukaryota</taxon>
        <taxon>Fungi</taxon>
        <taxon>Dikarya</taxon>
        <taxon>Ascomycota</taxon>
        <taxon>Pezizomycotina</taxon>
        <taxon>Dothideomycetes</taxon>
        <taxon>Pleosporomycetidae</taxon>
        <taxon>Pleosporales</taxon>
        <taxon>Sporormiaceae</taxon>
        <taxon>Westerdykella</taxon>
    </lineage>
</organism>